<evidence type="ECO:0000259" key="3">
    <source>
        <dbReference type="Pfam" id="PF01966"/>
    </source>
</evidence>
<dbReference type="GO" id="GO:0031125">
    <property type="term" value="P:rRNA 3'-end processing"/>
    <property type="evidence" value="ECO:0007669"/>
    <property type="project" value="TreeGrafter"/>
</dbReference>
<evidence type="ECO:0000259" key="2">
    <source>
        <dbReference type="Pfam" id="PF01336"/>
    </source>
</evidence>
<accession>A0A1W1UKJ6</accession>
<evidence type="ECO:0000313" key="4">
    <source>
        <dbReference type="EMBL" id="SMB81543.1"/>
    </source>
</evidence>
<keyword evidence="5" id="KW-1185">Reference proteome</keyword>
<dbReference type="Pfam" id="PF01966">
    <property type="entry name" value="HD"/>
    <property type="match status" value="1"/>
</dbReference>
<dbReference type="Gene3D" id="2.40.50.140">
    <property type="entry name" value="Nucleic acid-binding proteins"/>
    <property type="match status" value="1"/>
</dbReference>
<protein>
    <submittedName>
        <fullName evidence="4">3'-5' exoribonuclease</fullName>
    </submittedName>
</protein>
<gene>
    <name evidence="4" type="ORF">SAMN00017405_2146</name>
</gene>
<dbReference type="InterPro" id="IPR006674">
    <property type="entry name" value="HD_domain"/>
</dbReference>
<evidence type="ECO:0000256" key="1">
    <source>
        <dbReference type="ARBA" id="ARBA00022801"/>
    </source>
</evidence>
<sequence length="322" mass="37219">MDDKKIIEDKQISEFVIGEVSQGFFLIRSVESRTASNNNKYLDFTLADKTGEINAKLWHCTEKDEAKYIANKLVKVRGNVTQWQGRLQYIIEKVRLTTEDDNLKVENFVPSAPYPAEEMYSEVLKYVGLIKNSEINMLVNILLEENKDRLIYYPAAQKNHHSYRSGLLYHITSMLKVGEGLSKVYEFINLDLLYAGIILHDIAKLFEMDSSELGIVSDYTMEGNLLGHIVQGIKMIERVASEIEMNEETAILLQHMILSHHNEPEFGSPKRPMIPEAELLHHIDTIDARMFDMKKNLDNINEGDFSDRVWLLHNRKIYKPKV</sequence>
<feature type="domain" description="HD" evidence="3">
    <location>
        <begin position="168"/>
        <end position="288"/>
    </location>
</feature>
<dbReference type="SUPFAM" id="SSF50249">
    <property type="entry name" value="Nucleic acid-binding proteins"/>
    <property type="match status" value="1"/>
</dbReference>
<dbReference type="InterPro" id="IPR012340">
    <property type="entry name" value="NA-bd_OB-fold"/>
</dbReference>
<keyword evidence="1" id="KW-0378">Hydrolase</keyword>
<dbReference type="AlphaFoldDB" id="A0A1W1UKJ6"/>
<dbReference type="Proteomes" id="UP000192731">
    <property type="component" value="Unassembled WGS sequence"/>
</dbReference>
<dbReference type="STRING" id="656914.SAMN00017405_2146"/>
<dbReference type="PANTHER" id="PTHR37294:SF1">
    <property type="entry name" value="3'-5' EXORIBONUCLEASE YHAM"/>
    <property type="match status" value="1"/>
</dbReference>
<feature type="domain" description="OB" evidence="2">
    <location>
        <begin position="31"/>
        <end position="96"/>
    </location>
</feature>
<dbReference type="RefSeq" id="WP_143334187.1">
    <property type="nucleotide sequence ID" value="NZ_FWWT01000007.1"/>
</dbReference>
<dbReference type="InterPro" id="IPR050798">
    <property type="entry name" value="YhaM_exoribonuc/phosphodiest"/>
</dbReference>
<dbReference type="InterPro" id="IPR004365">
    <property type="entry name" value="NA-bd_OB_tRNA"/>
</dbReference>
<dbReference type="EMBL" id="FWWT01000007">
    <property type="protein sequence ID" value="SMB81543.1"/>
    <property type="molecule type" value="Genomic_DNA"/>
</dbReference>
<evidence type="ECO:0000313" key="5">
    <source>
        <dbReference type="Proteomes" id="UP000192731"/>
    </source>
</evidence>
<reference evidence="4 5" key="1">
    <citation type="submission" date="2017-04" db="EMBL/GenBank/DDBJ databases">
        <authorList>
            <person name="Afonso C.L."/>
            <person name="Miller P.J."/>
            <person name="Scott M.A."/>
            <person name="Spackman E."/>
            <person name="Goraichik I."/>
            <person name="Dimitrov K.M."/>
            <person name="Suarez D.L."/>
            <person name="Swayne D.E."/>
        </authorList>
    </citation>
    <scope>NUCLEOTIDE SEQUENCE [LARGE SCALE GENOMIC DNA]</scope>
    <source>
        <strain evidence="4 5">DSM 11270</strain>
    </source>
</reference>
<dbReference type="GO" id="GO:0016787">
    <property type="term" value="F:hydrolase activity"/>
    <property type="evidence" value="ECO:0007669"/>
    <property type="project" value="UniProtKB-KW"/>
</dbReference>
<dbReference type="OrthoDB" id="9778453at2"/>
<dbReference type="Pfam" id="PF01336">
    <property type="entry name" value="tRNA_anti-codon"/>
    <property type="match status" value="1"/>
</dbReference>
<proteinExistence type="predicted"/>
<dbReference type="CDD" id="cd00077">
    <property type="entry name" value="HDc"/>
    <property type="match status" value="1"/>
</dbReference>
<organism evidence="4 5">
    <name type="scientific">Desulfonispora thiosulfatigenes DSM 11270</name>
    <dbReference type="NCBI Taxonomy" id="656914"/>
    <lineage>
        <taxon>Bacteria</taxon>
        <taxon>Bacillati</taxon>
        <taxon>Bacillota</taxon>
        <taxon>Clostridia</taxon>
        <taxon>Eubacteriales</taxon>
        <taxon>Peptococcaceae</taxon>
        <taxon>Desulfonispora</taxon>
    </lineage>
</organism>
<dbReference type="GO" id="GO:0003676">
    <property type="term" value="F:nucleic acid binding"/>
    <property type="evidence" value="ECO:0007669"/>
    <property type="project" value="InterPro"/>
</dbReference>
<dbReference type="InterPro" id="IPR003607">
    <property type="entry name" value="HD/PDEase_dom"/>
</dbReference>
<dbReference type="SUPFAM" id="SSF109604">
    <property type="entry name" value="HD-domain/PDEase-like"/>
    <property type="match status" value="1"/>
</dbReference>
<name>A0A1W1UKJ6_DESTI</name>
<dbReference type="CDD" id="cd04492">
    <property type="entry name" value="YhaM_OBF_like"/>
    <property type="match status" value="1"/>
</dbReference>
<dbReference type="Gene3D" id="1.10.3210.10">
    <property type="entry name" value="Hypothetical protein af1432"/>
    <property type="match status" value="1"/>
</dbReference>
<dbReference type="PANTHER" id="PTHR37294">
    <property type="entry name" value="3'-5' EXORIBONUCLEASE YHAM"/>
    <property type="match status" value="1"/>
</dbReference>